<evidence type="ECO:0000313" key="1">
    <source>
        <dbReference type="EMBL" id="REE02140.1"/>
    </source>
</evidence>
<organism evidence="1 2">
    <name type="scientific">Marinoscillum furvescens DSM 4134</name>
    <dbReference type="NCBI Taxonomy" id="1122208"/>
    <lineage>
        <taxon>Bacteria</taxon>
        <taxon>Pseudomonadati</taxon>
        <taxon>Bacteroidota</taxon>
        <taxon>Cytophagia</taxon>
        <taxon>Cytophagales</taxon>
        <taxon>Reichenbachiellaceae</taxon>
        <taxon>Marinoscillum</taxon>
    </lineage>
</organism>
<accession>A0A3D9L8H7</accession>
<dbReference type="AlphaFoldDB" id="A0A3D9L8H7"/>
<reference evidence="1 2" key="1">
    <citation type="submission" date="2018-07" db="EMBL/GenBank/DDBJ databases">
        <title>Genomic Encyclopedia of Type Strains, Phase IV (KMG-IV): sequencing the most valuable type-strain genomes for metagenomic binning, comparative biology and taxonomic classification.</title>
        <authorList>
            <person name="Goeker M."/>
        </authorList>
    </citation>
    <scope>NUCLEOTIDE SEQUENCE [LARGE SCALE GENOMIC DNA]</scope>
    <source>
        <strain evidence="1 2">DSM 4134</strain>
    </source>
</reference>
<sequence>MKISIPNLIIEFVSVVFAVLLALGLNAYKQSLDNEATATALKEAIISECHQNYLKTDSLLTNNSEYSVLLDSLVQLDSEDIPYVPFFYHFELLTHGAWEAAQRSNAVQDLDPQFLLDAADIYHTQQFYTDFAASFFSNVGTFLAHQNSLDQSNMALAMYYYTGVLNNSVDDLRLKYEEFLDKYESN</sequence>
<dbReference type="Proteomes" id="UP000256779">
    <property type="component" value="Unassembled WGS sequence"/>
</dbReference>
<dbReference type="EMBL" id="QREG01000002">
    <property type="protein sequence ID" value="REE02140.1"/>
    <property type="molecule type" value="Genomic_DNA"/>
</dbReference>
<dbReference type="RefSeq" id="WP_115866674.1">
    <property type="nucleotide sequence ID" value="NZ_QREG01000002.1"/>
</dbReference>
<comment type="caution">
    <text evidence="1">The sequence shown here is derived from an EMBL/GenBank/DDBJ whole genome shotgun (WGS) entry which is preliminary data.</text>
</comment>
<evidence type="ECO:0000313" key="2">
    <source>
        <dbReference type="Proteomes" id="UP000256779"/>
    </source>
</evidence>
<protein>
    <submittedName>
        <fullName evidence="1">Uncharacterized protein</fullName>
    </submittedName>
</protein>
<gene>
    <name evidence="1" type="ORF">C7460_102164</name>
</gene>
<name>A0A3D9L8H7_MARFU</name>
<keyword evidence="2" id="KW-1185">Reference proteome</keyword>
<proteinExistence type="predicted"/>